<dbReference type="PANTHER" id="PTHR32100">
    <property type="entry name" value="OMEGA-6 FATTY ACID DESATURASE, CHLOROPLASTIC"/>
    <property type="match status" value="1"/>
</dbReference>
<dbReference type="InterPro" id="IPR012171">
    <property type="entry name" value="Fatty_acid_desaturase"/>
</dbReference>
<dbReference type="Pfam" id="PF00487">
    <property type="entry name" value="FA_desaturase"/>
    <property type="match status" value="1"/>
</dbReference>
<name>A0ABP0X1U2_9BRYO</name>
<dbReference type="EMBL" id="OZ020099">
    <property type="protein sequence ID" value="CAK9272220.1"/>
    <property type="molecule type" value="Genomic_DNA"/>
</dbReference>
<comment type="similarity">
    <text evidence="1">Belongs to the fatty acid desaturase type 1 family.</text>
</comment>
<evidence type="ECO:0000256" key="2">
    <source>
        <dbReference type="SAM" id="Phobius"/>
    </source>
</evidence>
<evidence type="ECO:0000256" key="1">
    <source>
        <dbReference type="ARBA" id="ARBA00009295"/>
    </source>
</evidence>
<keyword evidence="2" id="KW-0812">Transmembrane</keyword>
<keyword evidence="2" id="KW-1133">Transmembrane helix</keyword>
<protein>
    <recommendedName>
        <fullName evidence="3">Fatty acid desaturase domain-containing protein</fullName>
    </recommendedName>
</protein>
<dbReference type="Proteomes" id="UP001497444">
    <property type="component" value="Chromosome 4"/>
</dbReference>
<accession>A0ABP0X1U2</accession>
<feature type="domain" description="Fatty acid desaturase" evidence="3">
    <location>
        <begin position="95"/>
        <end position="246"/>
    </location>
</feature>
<reference evidence="4" key="1">
    <citation type="submission" date="2024-02" db="EMBL/GenBank/DDBJ databases">
        <authorList>
            <consortium name="ELIXIR-Norway"/>
            <consortium name="Elixir Norway"/>
        </authorList>
    </citation>
    <scope>NUCLEOTIDE SEQUENCE</scope>
</reference>
<feature type="transmembrane region" description="Helical" evidence="2">
    <location>
        <begin position="131"/>
        <end position="150"/>
    </location>
</feature>
<evidence type="ECO:0000313" key="4">
    <source>
        <dbReference type="EMBL" id="CAK9272220.1"/>
    </source>
</evidence>
<evidence type="ECO:0000313" key="5">
    <source>
        <dbReference type="Proteomes" id="UP001497444"/>
    </source>
</evidence>
<keyword evidence="2" id="KW-0472">Membrane</keyword>
<evidence type="ECO:0000259" key="3">
    <source>
        <dbReference type="Pfam" id="PF00487"/>
    </source>
</evidence>
<feature type="transmembrane region" description="Helical" evidence="2">
    <location>
        <begin position="53"/>
        <end position="72"/>
    </location>
</feature>
<feature type="transmembrane region" description="Helical" evidence="2">
    <location>
        <begin position="78"/>
        <end position="97"/>
    </location>
</feature>
<gene>
    <name evidence="4" type="ORF">CSSPJE1EN1_LOCUS17698</name>
</gene>
<sequence length="282" mass="32462">MGASFRDDDDDRTCCNPILDRAPTAKPPFTIGQLRKAGPSHCVERSTLRSASYLALDLFLIGVFFYFTRYIYLQHPPSRILMIAFILLLGWPLYLVCNLSGRKYPRFASHFHPNSPIYSKREQFQVIVSDFGLLLVGFGLYGLGSVYGFLWLSKVYGVPLLIVNSFLVLITFLQHTHPSLPHYEDAEWDWVRGALSTVDRNYGILNSVFHHIVDTHVAHHIFSTMPHYHGQEATETIKPILVRYYQFDSTPWPLALYRDFKQCAYVEADSEAVEGVLWFRSF</sequence>
<proteinExistence type="inferred from homology"/>
<dbReference type="InterPro" id="IPR005804">
    <property type="entry name" value="FA_desaturase_dom"/>
</dbReference>
<keyword evidence="5" id="KW-1185">Reference proteome</keyword>
<organism evidence="4 5">
    <name type="scientific">Sphagnum jensenii</name>
    <dbReference type="NCBI Taxonomy" id="128206"/>
    <lineage>
        <taxon>Eukaryota</taxon>
        <taxon>Viridiplantae</taxon>
        <taxon>Streptophyta</taxon>
        <taxon>Embryophyta</taxon>
        <taxon>Bryophyta</taxon>
        <taxon>Sphagnophytina</taxon>
        <taxon>Sphagnopsida</taxon>
        <taxon>Sphagnales</taxon>
        <taxon>Sphagnaceae</taxon>
        <taxon>Sphagnum</taxon>
    </lineage>
</organism>